<dbReference type="AlphaFoldDB" id="A0AAD3TFQ2"/>
<comment type="similarity">
    <text evidence="1">Belongs to the LOR family.</text>
</comment>
<proteinExistence type="inferred from homology"/>
<dbReference type="SUPFAM" id="SSF54518">
    <property type="entry name" value="Tubby C-terminal domain-like"/>
    <property type="match status" value="1"/>
</dbReference>
<accession>A0AAD3TFQ2</accession>
<organism evidence="2 3">
    <name type="scientific">Nepenthes gracilis</name>
    <name type="common">Slender pitcher plant</name>
    <dbReference type="NCBI Taxonomy" id="150966"/>
    <lineage>
        <taxon>Eukaryota</taxon>
        <taxon>Viridiplantae</taxon>
        <taxon>Streptophyta</taxon>
        <taxon>Embryophyta</taxon>
        <taxon>Tracheophyta</taxon>
        <taxon>Spermatophyta</taxon>
        <taxon>Magnoliopsida</taxon>
        <taxon>eudicotyledons</taxon>
        <taxon>Gunneridae</taxon>
        <taxon>Pentapetalae</taxon>
        <taxon>Caryophyllales</taxon>
        <taxon>Nepenthaceae</taxon>
        <taxon>Nepenthes</taxon>
    </lineage>
</organism>
<dbReference type="Pfam" id="PF04525">
    <property type="entry name" value="LOR"/>
    <property type="match status" value="1"/>
</dbReference>
<gene>
    <name evidence="2" type="ORF">Nepgr_030395</name>
</gene>
<dbReference type="InterPro" id="IPR025659">
    <property type="entry name" value="Tubby-like_C"/>
</dbReference>
<dbReference type="Gene3D" id="2.40.160.200">
    <property type="entry name" value="LURP1-related"/>
    <property type="match status" value="1"/>
</dbReference>
<comment type="caution">
    <text evidence="2">The sequence shown here is derived from an EMBL/GenBank/DDBJ whole genome shotgun (WGS) entry which is preliminary data.</text>
</comment>
<evidence type="ECO:0000313" key="2">
    <source>
        <dbReference type="EMBL" id="GMH28552.1"/>
    </source>
</evidence>
<evidence type="ECO:0000313" key="3">
    <source>
        <dbReference type="Proteomes" id="UP001279734"/>
    </source>
</evidence>
<dbReference type="PANTHER" id="PTHR31087">
    <property type="match status" value="1"/>
</dbReference>
<protein>
    <recommendedName>
        <fullName evidence="4">Protein LURP-one-related 15</fullName>
    </recommendedName>
</protein>
<dbReference type="PANTHER" id="PTHR31087:SF58">
    <property type="entry name" value="OS07G0230700 PROTEIN"/>
    <property type="match status" value="1"/>
</dbReference>
<evidence type="ECO:0008006" key="4">
    <source>
        <dbReference type="Google" id="ProtNLM"/>
    </source>
</evidence>
<evidence type="ECO:0000256" key="1">
    <source>
        <dbReference type="ARBA" id="ARBA00005437"/>
    </source>
</evidence>
<sequence>MAGLVPGLLQMMPGQAPAQTFAPLPNPVVVVGPQFVAPFPVTLIITKKLFSMREGEFAVTDVNGGLIFTVKGSFLAIADRRLLLDAAGNPLVTLRQKLLTAHRRWQVFRGDSSDSKDLLFSAKKSSLIQFSTKLDVFLACNNRENVPDFQVKGAFRELRCTIYLGNTSTTIAQMHKHHNLQSIVFDKDTYGVTVSPNVDYAFVVALILVLHEINEDQSGQD</sequence>
<reference evidence="2" key="1">
    <citation type="submission" date="2023-05" db="EMBL/GenBank/DDBJ databases">
        <title>Nepenthes gracilis genome sequencing.</title>
        <authorList>
            <person name="Fukushima K."/>
        </authorList>
    </citation>
    <scope>NUCLEOTIDE SEQUENCE</scope>
    <source>
        <strain evidence="2">SING2019-196</strain>
    </source>
</reference>
<dbReference type="InterPro" id="IPR007612">
    <property type="entry name" value="LOR"/>
</dbReference>
<dbReference type="EMBL" id="BSYO01000034">
    <property type="protein sequence ID" value="GMH28552.1"/>
    <property type="molecule type" value="Genomic_DNA"/>
</dbReference>
<name>A0AAD3TFQ2_NEPGR</name>
<dbReference type="Proteomes" id="UP001279734">
    <property type="component" value="Unassembled WGS sequence"/>
</dbReference>
<dbReference type="InterPro" id="IPR038595">
    <property type="entry name" value="LOR_sf"/>
</dbReference>
<keyword evidence="3" id="KW-1185">Reference proteome</keyword>